<keyword evidence="2" id="KW-0285">Flavoprotein</keyword>
<proteinExistence type="inferred from homology"/>
<dbReference type="PIRSF" id="PIRSF000089">
    <property type="entry name" value="Electra_flavoP_a"/>
    <property type="match status" value="1"/>
</dbReference>
<dbReference type="GO" id="GO:0009055">
    <property type="term" value="F:electron transfer activity"/>
    <property type="evidence" value="ECO:0007669"/>
    <property type="project" value="InterPro"/>
</dbReference>
<dbReference type="InterPro" id="IPR001308">
    <property type="entry name" value="ETF_a/FixB"/>
</dbReference>
<keyword evidence="3" id="KW-0274">FAD</keyword>
<evidence type="ECO:0000313" key="5">
    <source>
        <dbReference type="EMBL" id="VAW07490.1"/>
    </source>
</evidence>
<sequence length="316" mass="31739">MAIWVFAEGIDGAPTPGSLELVSKATSMGGAVVFYVGPGSSDAFAMLGAHGARTVHHLDTGDVLPAAPATQALAGLIEGSDAKLVLFGMGNTDRDVAGRLAARLGAPVVSNALDVSLEDSVTVTSEILGGSLSVTTRVASDGPALVITRPKVFVAQESGGGVPDVETVALPDTGRSGGATITERHVEASEGPDLEAAPIVVSGGRGLGAADKFAMLDELAKLLGGAVGGTRAVVDAGWVPYSYQIGQTGKTVKPSVYIAAGISGAMQHIVGMKGSSTIIAINKDPDAPIFGLADLGVVGDLHKVVPQLIEALKSRS</sequence>
<dbReference type="InterPro" id="IPR029035">
    <property type="entry name" value="DHS-like_NAD/FAD-binding_dom"/>
</dbReference>
<dbReference type="SUPFAM" id="SSF52402">
    <property type="entry name" value="Adenine nucleotide alpha hydrolases-like"/>
    <property type="match status" value="1"/>
</dbReference>
<dbReference type="AlphaFoldDB" id="A0A3B0SSN4"/>
<dbReference type="FunFam" id="3.40.50.1220:FF:000001">
    <property type="entry name" value="Electron transfer flavoprotein, alpha subunit"/>
    <property type="match status" value="1"/>
</dbReference>
<dbReference type="Pfam" id="PF00766">
    <property type="entry name" value="ETF_alpha"/>
    <property type="match status" value="1"/>
</dbReference>
<dbReference type="GO" id="GO:0050660">
    <property type="term" value="F:flavin adenine dinucleotide binding"/>
    <property type="evidence" value="ECO:0007669"/>
    <property type="project" value="InterPro"/>
</dbReference>
<evidence type="ECO:0000259" key="4">
    <source>
        <dbReference type="SMART" id="SM00893"/>
    </source>
</evidence>
<evidence type="ECO:0000256" key="2">
    <source>
        <dbReference type="ARBA" id="ARBA00022630"/>
    </source>
</evidence>
<accession>A0A3B0SSN4</accession>
<dbReference type="Gene3D" id="3.40.50.620">
    <property type="entry name" value="HUPs"/>
    <property type="match status" value="1"/>
</dbReference>
<evidence type="ECO:0000256" key="1">
    <source>
        <dbReference type="ARBA" id="ARBA00005817"/>
    </source>
</evidence>
<dbReference type="PANTHER" id="PTHR43153">
    <property type="entry name" value="ELECTRON TRANSFER FLAVOPROTEIN ALPHA"/>
    <property type="match status" value="1"/>
</dbReference>
<dbReference type="PANTHER" id="PTHR43153:SF1">
    <property type="entry name" value="ELECTRON TRANSFER FLAVOPROTEIN SUBUNIT ALPHA, MITOCHONDRIAL"/>
    <property type="match status" value="1"/>
</dbReference>
<dbReference type="InterPro" id="IPR014729">
    <property type="entry name" value="Rossmann-like_a/b/a_fold"/>
</dbReference>
<dbReference type="SUPFAM" id="SSF52467">
    <property type="entry name" value="DHS-like NAD/FAD-binding domain"/>
    <property type="match status" value="1"/>
</dbReference>
<reference evidence="5" key="1">
    <citation type="submission" date="2018-06" db="EMBL/GenBank/DDBJ databases">
        <authorList>
            <person name="Zhirakovskaya E."/>
        </authorList>
    </citation>
    <scope>NUCLEOTIDE SEQUENCE</scope>
</reference>
<protein>
    <submittedName>
        <fullName evidence="5">Electron transfer flavoprotein, alpha subunit</fullName>
    </submittedName>
</protein>
<evidence type="ECO:0000256" key="3">
    <source>
        <dbReference type="ARBA" id="ARBA00022827"/>
    </source>
</evidence>
<dbReference type="GO" id="GO:0033539">
    <property type="term" value="P:fatty acid beta-oxidation using acyl-CoA dehydrogenase"/>
    <property type="evidence" value="ECO:0007669"/>
    <property type="project" value="TreeGrafter"/>
</dbReference>
<comment type="similarity">
    <text evidence="1">Belongs to the ETF alpha-subunit/FixB family.</text>
</comment>
<dbReference type="InterPro" id="IPR014731">
    <property type="entry name" value="ETF_asu_C"/>
</dbReference>
<dbReference type="Gene3D" id="3.40.50.1220">
    <property type="entry name" value="TPP-binding domain"/>
    <property type="match status" value="1"/>
</dbReference>
<dbReference type="Pfam" id="PF01012">
    <property type="entry name" value="ETF"/>
    <property type="match status" value="1"/>
</dbReference>
<dbReference type="InterPro" id="IPR014730">
    <property type="entry name" value="ETF_a/b_N"/>
</dbReference>
<dbReference type="SMART" id="SM00893">
    <property type="entry name" value="ETF"/>
    <property type="match status" value="1"/>
</dbReference>
<dbReference type="EMBL" id="UOEI01000530">
    <property type="protein sequence ID" value="VAW07490.1"/>
    <property type="molecule type" value="Genomic_DNA"/>
</dbReference>
<organism evidence="5">
    <name type="scientific">hydrothermal vent metagenome</name>
    <dbReference type="NCBI Taxonomy" id="652676"/>
    <lineage>
        <taxon>unclassified sequences</taxon>
        <taxon>metagenomes</taxon>
        <taxon>ecological metagenomes</taxon>
    </lineage>
</organism>
<gene>
    <name evidence="5" type="ORF">MNBD_ACTINO01-673</name>
</gene>
<name>A0A3B0SSN4_9ZZZZ</name>
<feature type="domain" description="Electron transfer flavoprotein alpha/beta-subunit N-terminal" evidence="4">
    <location>
        <begin position="3"/>
        <end position="180"/>
    </location>
</feature>